<evidence type="ECO:0000256" key="2">
    <source>
        <dbReference type="ARBA" id="ARBA00022777"/>
    </source>
</evidence>
<evidence type="ECO:0000256" key="4">
    <source>
        <dbReference type="SAM" id="MobiDB-lite"/>
    </source>
</evidence>
<proteinExistence type="predicted"/>
<dbReference type="Gene3D" id="1.20.5.1930">
    <property type="match status" value="1"/>
</dbReference>
<dbReference type="EMBL" id="JBIRYI010000012">
    <property type="protein sequence ID" value="MFI2489093.1"/>
    <property type="molecule type" value="Genomic_DNA"/>
</dbReference>
<feature type="region of interest" description="Disordered" evidence="4">
    <location>
        <begin position="370"/>
        <end position="400"/>
    </location>
</feature>
<dbReference type="InterPro" id="IPR011712">
    <property type="entry name" value="Sig_transdc_His_kin_sub3_dim/P"/>
</dbReference>
<name>A0ABW7XP13_9MICO</name>
<dbReference type="InterPro" id="IPR050482">
    <property type="entry name" value="Sensor_HK_TwoCompSys"/>
</dbReference>
<dbReference type="GO" id="GO:0016301">
    <property type="term" value="F:kinase activity"/>
    <property type="evidence" value="ECO:0007669"/>
    <property type="project" value="UniProtKB-KW"/>
</dbReference>
<dbReference type="InterPro" id="IPR036890">
    <property type="entry name" value="HATPase_C_sf"/>
</dbReference>
<feature type="transmembrane region" description="Helical" evidence="5">
    <location>
        <begin position="23"/>
        <end position="41"/>
    </location>
</feature>
<evidence type="ECO:0000313" key="7">
    <source>
        <dbReference type="EMBL" id="MFI2489093.1"/>
    </source>
</evidence>
<keyword evidence="5" id="KW-0812">Transmembrane</keyword>
<keyword evidence="1" id="KW-0808">Transferase</keyword>
<dbReference type="PANTHER" id="PTHR24421">
    <property type="entry name" value="NITRATE/NITRITE SENSOR PROTEIN NARX-RELATED"/>
    <property type="match status" value="1"/>
</dbReference>
<evidence type="ECO:0000256" key="5">
    <source>
        <dbReference type="SAM" id="Phobius"/>
    </source>
</evidence>
<reference evidence="7 8" key="1">
    <citation type="submission" date="2024-10" db="EMBL/GenBank/DDBJ databases">
        <title>The Natural Products Discovery Center: Release of the First 8490 Sequenced Strains for Exploring Actinobacteria Biosynthetic Diversity.</title>
        <authorList>
            <person name="Kalkreuter E."/>
            <person name="Kautsar S.A."/>
            <person name="Yang D."/>
            <person name="Bader C.D."/>
            <person name="Teijaro C.N."/>
            <person name="Fluegel L."/>
            <person name="Davis C.M."/>
            <person name="Simpson J.R."/>
            <person name="Lauterbach L."/>
            <person name="Steele A.D."/>
            <person name="Gui C."/>
            <person name="Meng S."/>
            <person name="Li G."/>
            <person name="Viehrig K."/>
            <person name="Ye F."/>
            <person name="Su P."/>
            <person name="Kiefer A.F."/>
            <person name="Nichols A."/>
            <person name="Cepeda A.J."/>
            <person name="Yan W."/>
            <person name="Fan B."/>
            <person name="Jiang Y."/>
            <person name="Adhikari A."/>
            <person name="Zheng C.-J."/>
            <person name="Schuster L."/>
            <person name="Cowan T.M."/>
            <person name="Smanski M.J."/>
            <person name="Chevrette M.G."/>
            <person name="De Carvalho L.P.S."/>
            <person name="Shen B."/>
        </authorList>
    </citation>
    <scope>NUCLEOTIDE SEQUENCE [LARGE SCALE GENOMIC DNA]</scope>
    <source>
        <strain evidence="7 8">NPDC019481</strain>
    </source>
</reference>
<accession>A0ABW7XP13</accession>
<keyword evidence="8" id="KW-1185">Reference proteome</keyword>
<keyword evidence="2 7" id="KW-0418">Kinase</keyword>
<keyword evidence="3" id="KW-0902">Two-component regulatory system</keyword>
<gene>
    <name evidence="7" type="ORF">ACH47X_19445</name>
</gene>
<feature type="domain" description="Signal transduction histidine kinase subgroup 3 dimerisation and phosphoacceptor" evidence="6">
    <location>
        <begin position="191"/>
        <end position="254"/>
    </location>
</feature>
<keyword evidence="5" id="KW-0472">Membrane</keyword>
<dbReference type="RefSeq" id="WP_397406169.1">
    <property type="nucleotide sequence ID" value="NZ_JBIRYI010000012.1"/>
</dbReference>
<evidence type="ECO:0000256" key="1">
    <source>
        <dbReference type="ARBA" id="ARBA00022679"/>
    </source>
</evidence>
<keyword evidence="5" id="KW-1133">Transmembrane helix</keyword>
<feature type="compositionally biased region" description="Low complexity" evidence="4">
    <location>
        <begin position="370"/>
        <end position="390"/>
    </location>
</feature>
<feature type="transmembrane region" description="Helical" evidence="5">
    <location>
        <begin position="47"/>
        <end position="63"/>
    </location>
</feature>
<dbReference type="Pfam" id="PF07730">
    <property type="entry name" value="HisKA_3"/>
    <property type="match status" value="1"/>
</dbReference>
<dbReference type="Gene3D" id="3.30.565.10">
    <property type="entry name" value="Histidine kinase-like ATPase, C-terminal domain"/>
    <property type="match status" value="1"/>
</dbReference>
<feature type="transmembrane region" description="Helical" evidence="5">
    <location>
        <begin position="122"/>
        <end position="142"/>
    </location>
</feature>
<organism evidence="7 8">
    <name type="scientific">Promicromonospora kroppenstedtii</name>
    <dbReference type="NCBI Taxonomy" id="440482"/>
    <lineage>
        <taxon>Bacteria</taxon>
        <taxon>Bacillati</taxon>
        <taxon>Actinomycetota</taxon>
        <taxon>Actinomycetes</taxon>
        <taxon>Micrococcales</taxon>
        <taxon>Promicromonosporaceae</taxon>
        <taxon>Promicromonospora</taxon>
    </lineage>
</organism>
<protein>
    <submittedName>
        <fullName evidence="7">Sensor histidine kinase</fullName>
    </submittedName>
</protein>
<evidence type="ECO:0000313" key="8">
    <source>
        <dbReference type="Proteomes" id="UP001611580"/>
    </source>
</evidence>
<feature type="transmembrane region" description="Helical" evidence="5">
    <location>
        <begin position="148"/>
        <end position="167"/>
    </location>
</feature>
<evidence type="ECO:0000256" key="3">
    <source>
        <dbReference type="ARBA" id="ARBA00023012"/>
    </source>
</evidence>
<comment type="caution">
    <text evidence="7">The sequence shown here is derived from an EMBL/GenBank/DDBJ whole genome shotgun (WGS) entry which is preliminary data.</text>
</comment>
<sequence>MVRTRRTALSEHNEASQGRLRRLNLVLQVPPIALAGVVLVLIDHQTWWGTSALVAGTLAAIVAMERWTADDLARVALPCLAVSAAVWLFGALVAGSSTAFYGIGVVGSLVVPQLPRHRIAAGLGLLAFIAAAGASRLLVSQADVVGDLVAYMLIPTGAFVVATPLLYGNQRYLDLMKETREREAELAVAQERIRFAGDLHDIQGHTLHVVKLKTVLAQKLVHRDPERAQEELREIHTLVADTISQTKDLAHAQRRLNLSVELENAKNLFEAAGIAVRVDRPAEADPRTAELLGQVLRETTTNILRHAQATWVRITLTGTGIDIVNDGARPGPAPELSGLSALRQRVAEDGGELTVEQHAGRFRTTASYGNRARTGAGRGAAETITGGTAAPSATVLEGSR</sequence>
<dbReference type="Proteomes" id="UP001611580">
    <property type="component" value="Unassembled WGS sequence"/>
</dbReference>
<dbReference type="PANTHER" id="PTHR24421:SF63">
    <property type="entry name" value="SENSOR HISTIDINE KINASE DESK"/>
    <property type="match status" value="1"/>
</dbReference>
<evidence type="ECO:0000259" key="6">
    <source>
        <dbReference type="Pfam" id="PF07730"/>
    </source>
</evidence>